<name>A0ABS5TYR2_9CELL</name>
<evidence type="ECO:0000256" key="2">
    <source>
        <dbReference type="ARBA" id="ARBA00022448"/>
    </source>
</evidence>
<dbReference type="EMBL" id="JAHBOH010000001">
    <property type="protein sequence ID" value="MBT0994285.1"/>
    <property type="molecule type" value="Genomic_DNA"/>
</dbReference>
<keyword evidence="5" id="KW-0046">Antibiotic resistance</keyword>
<dbReference type="InterPro" id="IPR027417">
    <property type="entry name" value="P-loop_NTPase"/>
</dbReference>
<comment type="subcellular location">
    <subcellularLocation>
        <location evidence="1">Cell membrane</location>
        <topology evidence="1">Peripheral membrane protein</topology>
    </subcellularLocation>
</comment>
<dbReference type="SUPFAM" id="SSF52540">
    <property type="entry name" value="P-loop containing nucleoside triphosphate hydrolases"/>
    <property type="match status" value="1"/>
</dbReference>
<accession>A0ABS5TYR2</accession>
<keyword evidence="4 7" id="KW-0067">ATP-binding</keyword>
<dbReference type="PANTHER" id="PTHR42711:SF16">
    <property type="entry name" value="ABC TRANSPORTER ATP-BINDING PROTEIN"/>
    <property type="match status" value="1"/>
</dbReference>
<dbReference type="PROSITE" id="PS50893">
    <property type="entry name" value="ABC_TRANSPORTER_2"/>
    <property type="match status" value="1"/>
</dbReference>
<dbReference type="Proteomes" id="UP000722125">
    <property type="component" value="Unassembled WGS sequence"/>
</dbReference>
<evidence type="ECO:0000256" key="4">
    <source>
        <dbReference type="ARBA" id="ARBA00022840"/>
    </source>
</evidence>
<feature type="domain" description="ABC transporter" evidence="6">
    <location>
        <begin position="7"/>
        <end position="232"/>
    </location>
</feature>
<sequence length="296" mass="31928">MTPAPAVEVSALRKTYGPKKAVDGLDLVVQRGEILAVLGPNGAGKTTTVEILEGFRRRDAGEVRVLGEDPAAAGRQWRSRIGVVLQGTDDLAEATVGELVRHFARYYPDARDPEDVIDAVGLREKVRVRTRQLSGGQRRRLDVALGIVGRPELVFLDEPTTGFDPQARRSFWDLIAGLRADGTTILLTTHYLEEAEHLADRVVVVDRGRVVAQGTPADLGGRSARQAVVRWTGEDGPREVRTDTPTATVAELAAHLGEVPGLQVLRPTLEDVYLSLIGGPDGAADAVTDEAREGVR</sequence>
<dbReference type="PANTHER" id="PTHR42711">
    <property type="entry name" value="ABC TRANSPORTER ATP-BINDING PROTEIN"/>
    <property type="match status" value="1"/>
</dbReference>
<evidence type="ECO:0000313" key="7">
    <source>
        <dbReference type="EMBL" id="MBT0994285.1"/>
    </source>
</evidence>
<evidence type="ECO:0000256" key="5">
    <source>
        <dbReference type="ARBA" id="ARBA00023251"/>
    </source>
</evidence>
<dbReference type="InterPro" id="IPR003593">
    <property type="entry name" value="AAA+_ATPase"/>
</dbReference>
<keyword evidence="3" id="KW-0547">Nucleotide-binding</keyword>
<dbReference type="PROSITE" id="PS00211">
    <property type="entry name" value="ABC_TRANSPORTER_1"/>
    <property type="match status" value="1"/>
</dbReference>
<protein>
    <submittedName>
        <fullName evidence="7">ABC transporter ATP-binding protein</fullName>
    </submittedName>
</protein>
<evidence type="ECO:0000256" key="1">
    <source>
        <dbReference type="ARBA" id="ARBA00004202"/>
    </source>
</evidence>
<comment type="caution">
    <text evidence="7">The sequence shown here is derived from an EMBL/GenBank/DDBJ whole genome shotgun (WGS) entry which is preliminary data.</text>
</comment>
<reference evidence="7 8" key="1">
    <citation type="submission" date="2021-05" db="EMBL/GenBank/DDBJ databases">
        <title>Description of Cellulomonas sp. DKR-3 sp. nov.</title>
        <authorList>
            <person name="Dahal R.H."/>
            <person name="Chaudhary D.K."/>
        </authorList>
    </citation>
    <scope>NUCLEOTIDE SEQUENCE [LARGE SCALE GENOMIC DNA]</scope>
    <source>
        <strain evidence="7 8">DKR-3</strain>
    </source>
</reference>
<organism evidence="7 8">
    <name type="scientific">Cellulomonas fulva</name>
    <dbReference type="NCBI Taxonomy" id="2835530"/>
    <lineage>
        <taxon>Bacteria</taxon>
        <taxon>Bacillati</taxon>
        <taxon>Actinomycetota</taxon>
        <taxon>Actinomycetes</taxon>
        <taxon>Micrococcales</taxon>
        <taxon>Cellulomonadaceae</taxon>
        <taxon>Cellulomonas</taxon>
    </lineage>
</organism>
<dbReference type="SMART" id="SM00382">
    <property type="entry name" value="AAA"/>
    <property type="match status" value="1"/>
</dbReference>
<dbReference type="GO" id="GO:0005524">
    <property type="term" value="F:ATP binding"/>
    <property type="evidence" value="ECO:0007669"/>
    <property type="project" value="UniProtKB-KW"/>
</dbReference>
<dbReference type="RefSeq" id="WP_214349132.1">
    <property type="nucleotide sequence ID" value="NZ_JAHBOH010000001.1"/>
</dbReference>
<dbReference type="CDD" id="cd03230">
    <property type="entry name" value="ABC_DR_subfamily_A"/>
    <property type="match status" value="1"/>
</dbReference>
<evidence type="ECO:0000313" key="8">
    <source>
        <dbReference type="Proteomes" id="UP000722125"/>
    </source>
</evidence>
<keyword evidence="2" id="KW-0813">Transport</keyword>
<dbReference type="Pfam" id="PF00005">
    <property type="entry name" value="ABC_tran"/>
    <property type="match status" value="1"/>
</dbReference>
<evidence type="ECO:0000259" key="6">
    <source>
        <dbReference type="PROSITE" id="PS50893"/>
    </source>
</evidence>
<dbReference type="InterPro" id="IPR017871">
    <property type="entry name" value="ABC_transporter-like_CS"/>
</dbReference>
<dbReference type="Gene3D" id="3.40.50.300">
    <property type="entry name" value="P-loop containing nucleotide triphosphate hydrolases"/>
    <property type="match status" value="1"/>
</dbReference>
<keyword evidence="8" id="KW-1185">Reference proteome</keyword>
<evidence type="ECO:0000256" key="3">
    <source>
        <dbReference type="ARBA" id="ARBA00022741"/>
    </source>
</evidence>
<dbReference type="InterPro" id="IPR050763">
    <property type="entry name" value="ABC_transporter_ATP-binding"/>
</dbReference>
<proteinExistence type="predicted"/>
<dbReference type="InterPro" id="IPR003439">
    <property type="entry name" value="ABC_transporter-like_ATP-bd"/>
</dbReference>
<gene>
    <name evidence="7" type="ORF">KIN34_08305</name>
</gene>